<dbReference type="AlphaFoldDB" id="A0A1H1MD81"/>
<keyword evidence="5" id="KW-1185">Reference proteome</keyword>
<dbReference type="OrthoDB" id="3210158at2"/>
<feature type="compositionally biased region" description="Pro residues" evidence="1">
    <location>
        <begin position="12"/>
        <end position="21"/>
    </location>
</feature>
<evidence type="ECO:0000313" key="4">
    <source>
        <dbReference type="Proteomes" id="UP000199482"/>
    </source>
</evidence>
<evidence type="ECO:0000313" key="2">
    <source>
        <dbReference type="EMBL" id="MCP2368758.1"/>
    </source>
</evidence>
<proteinExistence type="predicted"/>
<protein>
    <recommendedName>
        <fullName evidence="6">DUF3027 domain-containing protein</fullName>
    </recommendedName>
</protein>
<evidence type="ECO:0000256" key="1">
    <source>
        <dbReference type="SAM" id="MobiDB-lite"/>
    </source>
</evidence>
<evidence type="ECO:0000313" key="3">
    <source>
        <dbReference type="EMBL" id="SDR84610.1"/>
    </source>
</evidence>
<feature type="region of interest" description="Disordered" evidence="1">
    <location>
        <begin position="1"/>
        <end position="23"/>
    </location>
</feature>
<evidence type="ECO:0008006" key="6">
    <source>
        <dbReference type="Google" id="ProtNLM"/>
    </source>
</evidence>
<reference evidence="4" key="2">
    <citation type="submission" date="2016-10" db="EMBL/GenBank/DDBJ databases">
        <authorList>
            <person name="Varghese N."/>
            <person name="Submissions S."/>
        </authorList>
    </citation>
    <scope>NUCLEOTIDE SEQUENCE [LARGE SCALE GENOMIC DNA]</scope>
    <source>
        <strain evidence="4">CPCC 202695</strain>
    </source>
</reference>
<dbReference type="STRING" id="589382.SAMN04489721_0390"/>
<dbReference type="EMBL" id="LT629755">
    <property type="protein sequence ID" value="SDR84610.1"/>
    <property type="molecule type" value="Genomic_DNA"/>
</dbReference>
<sequence length="228" mass="24026">MPESEEPLESATPPPPPPPPADEVLLGAVALAQRALLEVTAPETVGSVIGHVVDGEHVLSLHFASDLAGYPGWHWSVTLARVEGEEPTVLETELLPGGQALLAPEWVPWSERLAEYRAAQAAAAAEAAESGEEPESDDAELEAGDGFGEEAEVDDDAEDAAEEFGDDDSDGDDVFDGIDIDALDDVSEDEDDEDEDGSDEDDSDGDDSDEDDSDGDDSDDDDSDDDDV</sequence>
<reference evidence="3" key="1">
    <citation type="submission" date="2016-10" db="EMBL/GenBank/DDBJ databases">
        <authorList>
            <person name="de Groot N.N."/>
        </authorList>
    </citation>
    <scope>NUCLEOTIDE SEQUENCE [LARGE SCALE GENOMIC DNA]</scope>
    <source>
        <strain evidence="3">CPCC 202695</strain>
    </source>
</reference>
<organism evidence="3 4">
    <name type="scientific">Agromyces flavus</name>
    <dbReference type="NCBI Taxonomy" id="589382"/>
    <lineage>
        <taxon>Bacteria</taxon>
        <taxon>Bacillati</taxon>
        <taxon>Actinomycetota</taxon>
        <taxon>Actinomycetes</taxon>
        <taxon>Micrococcales</taxon>
        <taxon>Microbacteriaceae</taxon>
        <taxon>Agromyces</taxon>
    </lineage>
</organism>
<dbReference type="InterPro" id="IPR021391">
    <property type="entry name" value="DUF3027"/>
</dbReference>
<dbReference type="RefSeq" id="WP_092668812.1">
    <property type="nucleotide sequence ID" value="NZ_BMDN01000005.1"/>
</dbReference>
<dbReference type="Proteomes" id="UP000199482">
    <property type="component" value="Chromosome I"/>
</dbReference>
<dbReference type="Proteomes" id="UP000893823">
    <property type="component" value="Unassembled WGS sequence"/>
</dbReference>
<dbReference type="EMBL" id="SODL02000005">
    <property type="protein sequence ID" value="MCP2368758.1"/>
    <property type="molecule type" value="Genomic_DNA"/>
</dbReference>
<name>A0A1H1MD81_9MICO</name>
<dbReference type="Pfam" id="PF11228">
    <property type="entry name" value="DUF3027"/>
    <property type="match status" value="1"/>
</dbReference>
<gene>
    <name evidence="2" type="ORF">BCL57_002934</name>
    <name evidence="3" type="ORF">SAMN04489721_0390</name>
</gene>
<evidence type="ECO:0000313" key="5">
    <source>
        <dbReference type="Proteomes" id="UP000893823"/>
    </source>
</evidence>
<reference evidence="2" key="3">
    <citation type="submission" date="2022-06" db="EMBL/GenBank/DDBJ databases">
        <title>Genomic Encyclopedia of Type Strains, Phase III (KMG-III): the genomes of soil and plant-associated and newly described type strains.</title>
        <authorList>
            <person name="Whitman W."/>
        </authorList>
    </citation>
    <scope>NUCLEOTIDE SEQUENCE</scope>
    <source>
        <strain evidence="2">CPCC 202695</strain>
    </source>
</reference>
<accession>A0A1H1MD81</accession>
<feature type="compositionally biased region" description="Acidic residues" evidence="1">
    <location>
        <begin position="129"/>
        <end position="228"/>
    </location>
</feature>
<feature type="region of interest" description="Disordered" evidence="1">
    <location>
        <begin position="124"/>
        <end position="228"/>
    </location>
</feature>